<evidence type="ECO:0000313" key="5">
    <source>
        <dbReference type="Proteomes" id="UP001326715"/>
    </source>
</evidence>
<feature type="chain" id="PRO_5013380898" description="Chaperone of endosialidase" evidence="1">
    <location>
        <begin position="20"/>
        <end position="324"/>
    </location>
</feature>
<reference evidence="2 4" key="1">
    <citation type="submission" date="2016-11" db="EMBL/GenBank/DDBJ databases">
        <authorList>
            <person name="Jaros S."/>
            <person name="Januszkiewicz K."/>
            <person name="Wedrychowicz H."/>
        </authorList>
    </citation>
    <scope>NUCLEOTIDE SEQUENCE [LARGE SCALE GENOMIC DNA]</scope>
    <source>
        <strain evidence="2 4">DSM 784</strain>
    </source>
</reference>
<feature type="signal peptide" evidence="1">
    <location>
        <begin position="1"/>
        <end position="19"/>
    </location>
</feature>
<evidence type="ECO:0008006" key="6">
    <source>
        <dbReference type="Google" id="ProtNLM"/>
    </source>
</evidence>
<evidence type="ECO:0000313" key="2">
    <source>
        <dbReference type="EMBL" id="SFW70465.1"/>
    </source>
</evidence>
<keyword evidence="5" id="KW-1185">Reference proteome</keyword>
<reference evidence="3 5" key="2">
    <citation type="submission" date="2023-11" db="EMBL/GenBank/DDBJ databases">
        <title>MicrobeMod: A computational toolkit for identifying prokaryotic methylation and restriction-modification with nanopore sequencing.</title>
        <authorList>
            <person name="Crits-Christoph A."/>
            <person name="Kang S.C."/>
            <person name="Lee H."/>
            <person name="Ostrov N."/>
        </authorList>
    </citation>
    <scope>NUCLEOTIDE SEQUENCE [LARGE SCALE GENOMIC DNA]</scope>
    <source>
        <strain evidence="3 5">ATCC 23090</strain>
    </source>
</reference>
<keyword evidence="1" id="KW-0732">Signal</keyword>
<name>A0A1K1RET7_9BACT</name>
<dbReference type="AlphaFoldDB" id="A0A1K1RET7"/>
<dbReference type="OrthoDB" id="769954at2"/>
<evidence type="ECO:0000313" key="4">
    <source>
        <dbReference type="Proteomes" id="UP000183788"/>
    </source>
</evidence>
<dbReference type="EMBL" id="FPIZ01000011">
    <property type="protein sequence ID" value="SFW70465.1"/>
    <property type="molecule type" value="Genomic_DNA"/>
</dbReference>
<evidence type="ECO:0000313" key="3">
    <source>
        <dbReference type="EMBL" id="WQG88674.1"/>
    </source>
</evidence>
<dbReference type="Proteomes" id="UP000183788">
    <property type="component" value="Unassembled WGS sequence"/>
</dbReference>
<organism evidence="2 4">
    <name type="scientific">Chitinophaga sancti</name>
    <dbReference type="NCBI Taxonomy" id="1004"/>
    <lineage>
        <taxon>Bacteria</taxon>
        <taxon>Pseudomonadati</taxon>
        <taxon>Bacteroidota</taxon>
        <taxon>Chitinophagia</taxon>
        <taxon>Chitinophagales</taxon>
        <taxon>Chitinophagaceae</taxon>
        <taxon>Chitinophaga</taxon>
    </lineage>
</organism>
<evidence type="ECO:0000256" key="1">
    <source>
        <dbReference type="SAM" id="SignalP"/>
    </source>
</evidence>
<gene>
    <name evidence="2" type="ORF">SAMN05661012_03713</name>
    <name evidence="3" type="ORF">SR876_27485</name>
</gene>
<protein>
    <recommendedName>
        <fullName evidence="6">Chaperone of endosialidase</fullName>
    </recommendedName>
</protein>
<dbReference type="STRING" id="1004.SAMN05661012_03713"/>
<dbReference type="RefSeq" id="WP_072362713.1">
    <property type="nucleotide sequence ID" value="NZ_CP139972.1"/>
</dbReference>
<accession>A0A1K1RET7</accession>
<dbReference type="Proteomes" id="UP001326715">
    <property type="component" value="Chromosome"/>
</dbReference>
<dbReference type="EMBL" id="CP140154">
    <property type="protein sequence ID" value="WQG88674.1"/>
    <property type="molecule type" value="Genomic_DNA"/>
</dbReference>
<proteinExistence type="predicted"/>
<sequence>MKHLSLFLFCVGFASVTHAQTQTQTLQSVTQSLDGNSTDQNIWVGTKVVSGVTANALNVGGRIKFLGTLNAFNTGTDATEPTIYRSYTGGSYPFTAANNLVLQAGLSGGHIVFATGNAPLPVMMINNVGNVEIGGGSNPTARLQVDGNLAIGGSGYSFGISMNDKFTYSGISQLHYGMQWVKDPDLVGGFTMYQSGYMGIKFFTQGLPRLTVGFNGNVGIGTTNPQSELSVNGTVTSKKVKVTATGWADFVFAPEYQLPSLKEVEAFIKEHRHLPDVPDAEKVEKDGQDLGEMNKILLQKVEELTLHLIAQQKEIEELKAAIKK</sequence>